<gene>
    <name evidence="2" type="ORF">CDAR_568841</name>
</gene>
<sequence length="111" mass="12540">MIAVQMRGDDRYAFIDYQLTFSNANKKNEPLPFTDLHHGALEGITTQRYSIPNPSLQPCLPAKCHRYPVLSRSECVLNPSRHFIISMLQYYLVCVWNALLSGAAGYSAAVY</sequence>
<dbReference type="Proteomes" id="UP001054837">
    <property type="component" value="Unassembled WGS sequence"/>
</dbReference>
<evidence type="ECO:0000313" key="3">
    <source>
        <dbReference type="Proteomes" id="UP001054837"/>
    </source>
</evidence>
<dbReference type="EMBL" id="BPLQ01000433">
    <property type="protein sequence ID" value="GIX71291.1"/>
    <property type="molecule type" value="Genomic_DNA"/>
</dbReference>
<reference evidence="2 3" key="1">
    <citation type="submission" date="2021-06" db="EMBL/GenBank/DDBJ databases">
        <title>Caerostris darwini draft genome.</title>
        <authorList>
            <person name="Kono N."/>
            <person name="Arakawa K."/>
        </authorList>
    </citation>
    <scope>NUCLEOTIDE SEQUENCE [LARGE SCALE GENOMIC DNA]</scope>
</reference>
<name>A0AAV4MIJ7_9ARAC</name>
<keyword evidence="1" id="KW-1133">Transmembrane helix</keyword>
<feature type="transmembrane region" description="Helical" evidence="1">
    <location>
        <begin position="90"/>
        <end position="109"/>
    </location>
</feature>
<protein>
    <submittedName>
        <fullName evidence="2">Uncharacterized protein</fullName>
    </submittedName>
</protein>
<proteinExistence type="predicted"/>
<dbReference type="AlphaFoldDB" id="A0AAV4MIJ7"/>
<keyword evidence="1" id="KW-0472">Membrane</keyword>
<keyword evidence="1" id="KW-0812">Transmembrane</keyword>
<keyword evidence="3" id="KW-1185">Reference proteome</keyword>
<comment type="caution">
    <text evidence="2">The sequence shown here is derived from an EMBL/GenBank/DDBJ whole genome shotgun (WGS) entry which is preliminary data.</text>
</comment>
<accession>A0AAV4MIJ7</accession>
<evidence type="ECO:0000256" key="1">
    <source>
        <dbReference type="SAM" id="Phobius"/>
    </source>
</evidence>
<evidence type="ECO:0000313" key="2">
    <source>
        <dbReference type="EMBL" id="GIX71291.1"/>
    </source>
</evidence>
<organism evidence="2 3">
    <name type="scientific">Caerostris darwini</name>
    <dbReference type="NCBI Taxonomy" id="1538125"/>
    <lineage>
        <taxon>Eukaryota</taxon>
        <taxon>Metazoa</taxon>
        <taxon>Ecdysozoa</taxon>
        <taxon>Arthropoda</taxon>
        <taxon>Chelicerata</taxon>
        <taxon>Arachnida</taxon>
        <taxon>Araneae</taxon>
        <taxon>Araneomorphae</taxon>
        <taxon>Entelegynae</taxon>
        <taxon>Araneoidea</taxon>
        <taxon>Araneidae</taxon>
        <taxon>Caerostris</taxon>
    </lineage>
</organism>